<gene>
    <name evidence="2" type="ORF">ACFP7A_00175</name>
</gene>
<proteinExistence type="predicted"/>
<feature type="compositionally biased region" description="Polar residues" evidence="1">
    <location>
        <begin position="58"/>
        <end position="72"/>
    </location>
</feature>
<dbReference type="RefSeq" id="WP_253053897.1">
    <property type="nucleotide sequence ID" value="NZ_JAMXWN010000005.1"/>
</dbReference>
<evidence type="ECO:0000313" key="3">
    <source>
        <dbReference type="Proteomes" id="UP001596267"/>
    </source>
</evidence>
<protein>
    <submittedName>
        <fullName evidence="2">Uncharacterized protein</fullName>
    </submittedName>
</protein>
<dbReference type="Proteomes" id="UP001596267">
    <property type="component" value="Unassembled WGS sequence"/>
</dbReference>
<evidence type="ECO:0000256" key="1">
    <source>
        <dbReference type="SAM" id="MobiDB-lite"/>
    </source>
</evidence>
<dbReference type="EMBL" id="JBHSTQ010000001">
    <property type="protein sequence ID" value="MFC6385003.1"/>
    <property type="molecule type" value="Genomic_DNA"/>
</dbReference>
<feature type="compositionally biased region" description="Basic and acidic residues" evidence="1">
    <location>
        <begin position="48"/>
        <end position="57"/>
    </location>
</feature>
<evidence type="ECO:0000313" key="2">
    <source>
        <dbReference type="EMBL" id="MFC6385003.1"/>
    </source>
</evidence>
<reference evidence="3" key="1">
    <citation type="journal article" date="2019" name="Int. J. Syst. Evol. Microbiol.">
        <title>The Global Catalogue of Microorganisms (GCM) 10K type strain sequencing project: providing services to taxonomists for standard genome sequencing and annotation.</title>
        <authorList>
            <consortium name="The Broad Institute Genomics Platform"/>
            <consortium name="The Broad Institute Genome Sequencing Center for Infectious Disease"/>
            <person name="Wu L."/>
            <person name="Ma J."/>
        </authorList>
    </citation>
    <scope>NUCLEOTIDE SEQUENCE [LARGE SCALE GENOMIC DNA]</scope>
    <source>
        <strain evidence="3">CCUG 42001</strain>
    </source>
</reference>
<keyword evidence="3" id="KW-1185">Reference proteome</keyword>
<feature type="region of interest" description="Disordered" evidence="1">
    <location>
        <begin position="23"/>
        <end position="72"/>
    </location>
</feature>
<accession>A0ABW1W9T7</accession>
<organism evidence="2 3">
    <name type="scientific">Sporolactobacillus kofuensis</name>
    <dbReference type="NCBI Taxonomy" id="269672"/>
    <lineage>
        <taxon>Bacteria</taxon>
        <taxon>Bacillati</taxon>
        <taxon>Bacillota</taxon>
        <taxon>Bacilli</taxon>
        <taxon>Bacillales</taxon>
        <taxon>Sporolactobacillaceae</taxon>
        <taxon>Sporolactobacillus</taxon>
    </lineage>
</organism>
<name>A0ABW1W9T7_9BACL</name>
<comment type="caution">
    <text evidence="2">The sequence shown here is derived from an EMBL/GenBank/DDBJ whole genome shotgun (WGS) entry which is preliminary data.</text>
</comment>
<sequence>MSFLWIIGVVISMLFYVAKSVEKQNAQERERRQRNRKLSTRSTPSTPAHRDSLDQQRQHSTSVTGQRYSNSAPVENVWMKKYKETAERMNKTEQATAIGESRTAIAHLHANDVMRNQLRTRATLRQAFIFSECIGKPRALEPHRVFSRKK</sequence>